<evidence type="ECO:0000313" key="13">
    <source>
        <dbReference type="Proteomes" id="UP001210925"/>
    </source>
</evidence>
<dbReference type="Pfam" id="PF00664">
    <property type="entry name" value="ABC_membrane"/>
    <property type="match status" value="2"/>
</dbReference>
<evidence type="ECO:0000256" key="5">
    <source>
        <dbReference type="ARBA" id="ARBA00022840"/>
    </source>
</evidence>
<feature type="transmembrane region" description="Helical" evidence="9">
    <location>
        <begin position="733"/>
        <end position="752"/>
    </location>
</feature>
<evidence type="ECO:0000256" key="6">
    <source>
        <dbReference type="ARBA" id="ARBA00022989"/>
    </source>
</evidence>
<accession>A0AAD5UL90</accession>
<keyword evidence="3 9" id="KW-0812">Transmembrane</keyword>
<dbReference type="InterPro" id="IPR003593">
    <property type="entry name" value="AAA+_ATPase"/>
</dbReference>
<dbReference type="PANTHER" id="PTHR24223">
    <property type="entry name" value="ATP-BINDING CASSETTE SUB-FAMILY C"/>
    <property type="match status" value="1"/>
</dbReference>
<feature type="transmembrane region" description="Helical" evidence="9">
    <location>
        <begin position="944"/>
        <end position="974"/>
    </location>
</feature>
<dbReference type="InterPro" id="IPR044726">
    <property type="entry name" value="ABCC_6TM_D2"/>
</dbReference>
<organism evidence="12 13">
    <name type="scientific">Boothiomyces macroporosus</name>
    <dbReference type="NCBI Taxonomy" id="261099"/>
    <lineage>
        <taxon>Eukaryota</taxon>
        <taxon>Fungi</taxon>
        <taxon>Fungi incertae sedis</taxon>
        <taxon>Chytridiomycota</taxon>
        <taxon>Chytridiomycota incertae sedis</taxon>
        <taxon>Chytridiomycetes</taxon>
        <taxon>Rhizophydiales</taxon>
        <taxon>Terramycetaceae</taxon>
        <taxon>Boothiomyces</taxon>
    </lineage>
</organism>
<evidence type="ECO:0000259" key="10">
    <source>
        <dbReference type="PROSITE" id="PS50893"/>
    </source>
</evidence>
<dbReference type="InterPro" id="IPR011527">
    <property type="entry name" value="ABC1_TM_dom"/>
</dbReference>
<evidence type="ECO:0000256" key="7">
    <source>
        <dbReference type="ARBA" id="ARBA00023136"/>
    </source>
</evidence>
<comment type="subcellular location">
    <subcellularLocation>
        <location evidence="1">Membrane</location>
        <topology evidence="1">Multi-pass membrane protein</topology>
    </subcellularLocation>
</comment>
<dbReference type="PANTHER" id="PTHR24223:SF447">
    <property type="entry name" value="MULTIDRUG RESISTANCE-ASSOCIATED PROTEIN 5"/>
    <property type="match status" value="1"/>
</dbReference>
<keyword evidence="4" id="KW-0547">Nucleotide-binding</keyword>
<feature type="domain" description="ABC transporter" evidence="10">
    <location>
        <begin position="1045"/>
        <end position="1279"/>
    </location>
</feature>
<feature type="transmembrane region" description="Helical" evidence="9">
    <location>
        <begin position="818"/>
        <end position="836"/>
    </location>
</feature>
<feature type="compositionally biased region" description="Acidic residues" evidence="8">
    <location>
        <begin position="1"/>
        <end position="11"/>
    </location>
</feature>
<dbReference type="GO" id="GO:0016887">
    <property type="term" value="F:ATP hydrolysis activity"/>
    <property type="evidence" value="ECO:0007669"/>
    <property type="project" value="InterPro"/>
</dbReference>
<keyword evidence="7 9" id="KW-0472">Membrane</keyword>
<evidence type="ECO:0000256" key="1">
    <source>
        <dbReference type="ARBA" id="ARBA00004141"/>
    </source>
</evidence>
<dbReference type="InterPro" id="IPR036640">
    <property type="entry name" value="ABC1_TM_sf"/>
</dbReference>
<evidence type="ECO:0000256" key="9">
    <source>
        <dbReference type="SAM" id="Phobius"/>
    </source>
</evidence>
<proteinExistence type="predicted"/>
<name>A0AAD5UL90_9FUNG</name>
<feature type="transmembrane region" description="Helical" evidence="9">
    <location>
        <begin position="147"/>
        <end position="167"/>
    </location>
</feature>
<keyword evidence="2" id="KW-0813">Transport</keyword>
<dbReference type="InterPro" id="IPR003439">
    <property type="entry name" value="ABC_transporter-like_ATP-bd"/>
</dbReference>
<feature type="transmembrane region" description="Helical" evidence="9">
    <location>
        <begin position="173"/>
        <end position="193"/>
    </location>
</feature>
<feature type="transmembrane region" description="Helical" evidence="9">
    <location>
        <begin position="772"/>
        <end position="797"/>
    </location>
</feature>
<dbReference type="GO" id="GO:0005524">
    <property type="term" value="F:ATP binding"/>
    <property type="evidence" value="ECO:0007669"/>
    <property type="project" value="UniProtKB-KW"/>
</dbReference>
<evidence type="ECO:0000256" key="3">
    <source>
        <dbReference type="ARBA" id="ARBA00022692"/>
    </source>
</evidence>
<evidence type="ECO:0000256" key="2">
    <source>
        <dbReference type="ARBA" id="ARBA00022448"/>
    </source>
</evidence>
<dbReference type="FunFam" id="3.40.50.300:FF:000630">
    <property type="entry name" value="ATP-binding cassette (ABC) transporter, putative"/>
    <property type="match status" value="1"/>
</dbReference>
<gene>
    <name evidence="12" type="primary">ABCC1_6</name>
    <name evidence="12" type="ORF">HK103_003091</name>
</gene>
<dbReference type="CDD" id="cd18580">
    <property type="entry name" value="ABC_6TM_ABCC_D2"/>
    <property type="match status" value="1"/>
</dbReference>
<feature type="domain" description="ABC transmembrane type-1" evidence="11">
    <location>
        <begin position="776"/>
        <end position="966"/>
    </location>
</feature>
<comment type="caution">
    <text evidence="12">The sequence shown here is derived from an EMBL/GenBank/DDBJ whole genome shotgun (WGS) entry which is preliminary data.</text>
</comment>
<dbReference type="CDD" id="cd03244">
    <property type="entry name" value="ABCC_MRP_domain2"/>
    <property type="match status" value="1"/>
</dbReference>
<keyword evidence="6 9" id="KW-1133">Transmembrane helix</keyword>
<protein>
    <submittedName>
        <fullName evidence="12">Multidrug resistance-associated protein 1</fullName>
    </submittedName>
</protein>
<feature type="compositionally biased region" description="Low complexity" evidence="8">
    <location>
        <begin position="30"/>
        <end position="39"/>
    </location>
</feature>
<feature type="compositionally biased region" description="Basic residues" evidence="8">
    <location>
        <begin position="54"/>
        <end position="63"/>
    </location>
</feature>
<dbReference type="GO" id="GO:0140359">
    <property type="term" value="F:ABC-type transporter activity"/>
    <property type="evidence" value="ECO:0007669"/>
    <property type="project" value="InterPro"/>
</dbReference>
<evidence type="ECO:0000259" key="11">
    <source>
        <dbReference type="PROSITE" id="PS50929"/>
    </source>
</evidence>
<feature type="domain" description="ABC transmembrane type-1" evidence="11">
    <location>
        <begin position="124"/>
        <end position="308"/>
    </location>
</feature>
<dbReference type="Pfam" id="PF00005">
    <property type="entry name" value="ABC_tran"/>
    <property type="match status" value="2"/>
</dbReference>
<feature type="transmembrane region" description="Helical" evidence="9">
    <location>
        <begin position="876"/>
        <end position="895"/>
    </location>
</feature>
<sequence>MEVEGEQEIEPDDIKMQQLEGSQEMLDTGSQSSSVGSLDSNEERPIEEEPPQRPKTKRKRKKTKFTLKPRNICSQFTFSWIIALVYKCTKTNDVRNLLLMLDKSETAEIVGNKLEKNWNENYVKGGVGDIVNLISIECNRIAEACVYLHYLWSAAFECIVLLLLAYYNIGVAAFAPLALVIFILFPAEFYLAVKSSSSACKLTALITKRVYLMSEILTAIKLIKFYTWEKYYREKVTAMRQQEIDEMRTELRLKISSFTIVFTAPAVAICVAMSVYHALGNGLTPHVVFTLLFLLNTLRYPLLFLPNAERSINGAQNSLKKLEQYFLLPEIDQPPVDASELDENVCMKIENGNFIWDGDLDHPHIVDLDLTLNRGEVVAIVGDIGSGKSLLAAIMGQLKKTSGTVTVNHAICGFVPQEPWFINATLRDNIMFGLELDEKKYIESIRIAGLTRDFMLLSNGDETFINDLNLSASQKQRLSLARCVYHDPDIILMEDCLGDFDATQAKTLFKESIKNQLAKSKCVVMLTQQKQFLPDFDRIIVMKAGKVVDEGTYKDLKAKNVNFSAWVTDVVQLDDDPGGLLENMNELKLDPQTSMTKPQLLSPLRSNGKPPHLQIRKKTMPRSSPLANSVMNADTNTSIKQIMELNSNSVQISQLNEQTISKMIERSQNSILTGNAMRPPTNFANQDLVSRTIEANHLTVHSLHDFDVGTLEPGEFNEDESAYMQFLKSKPGIYLGIFFLSIFLIAHGFRFFSDIWLITLTEHPDNFNHNMAVQWGLAGIIAFTILIRGTGFNYMILSKATLWHSKILESVLRAPMSFYDVTPLGHILSFFAKHLFSVDEVLPDSSLQVLSFLPIVLGTIIVACCYVPWLWATLPLYFAAWSAIVFFCMAIQYLFQDLETSNKSPMFAHLSTTLEGLFLIRLYHAQEKFDHFNCNLIDSDHKALYSLLLVKTLMAVSLDAVSTLFIYFCSLFSILFNVGPSETGLAISNALQLLLFVPLLVKMFFDFHESMSSVSSLIYFGDKVPRETKSKHSKIPEDWPKEGEIQFKNVSSKYQRYGVSVLKSVSFHILPKEKIAILGRSGSGKSTILMNLLRILEPSEGQILIDGIDTGKISLNQLRSRIAVIPQEPVMLSGTIRTNLDPFGACKDDEIWNALKMVHLGEKIMEMPDKLETVITENGRMFNISERQLFCIARAILIRTTIVVYDEPSVTVDRDTEHLIQQVMTENFSDCTLIVLATRFRVIVQMDRVMVMKHGEIVEFDTPIALLDNPKSKFSLMLSQTGDIDPAHLRKLAMKKLERTGSQPSILSSRASSKGSMVPRHLGELFLAPPISPPSSTRSLPIEDEVTSSTIVLLPNHATQADE</sequence>
<dbReference type="SMART" id="SM00382">
    <property type="entry name" value="AAA"/>
    <property type="match status" value="2"/>
</dbReference>
<dbReference type="PROSITE" id="PS50929">
    <property type="entry name" value="ABC_TM1F"/>
    <property type="match status" value="2"/>
</dbReference>
<feature type="transmembrane region" description="Helical" evidence="9">
    <location>
        <begin position="986"/>
        <end position="1005"/>
    </location>
</feature>
<dbReference type="SUPFAM" id="SSF90123">
    <property type="entry name" value="ABC transporter transmembrane region"/>
    <property type="match status" value="2"/>
</dbReference>
<dbReference type="EMBL" id="JADGKB010000022">
    <property type="protein sequence ID" value="KAJ3258950.1"/>
    <property type="molecule type" value="Genomic_DNA"/>
</dbReference>
<feature type="transmembrane region" description="Helical" evidence="9">
    <location>
        <begin position="848"/>
        <end position="869"/>
    </location>
</feature>
<dbReference type="PROSITE" id="PS50893">
    <property type="entry name" value="ABC_TRANSPORTER_2"/>
    <property type="match status" value="2"/>
</dbReference>
<evidence type="ECO:0000313" key="12">
    <source>
        <dbReference type="EMBL" id="KAJ3258950.1"/>
    </source>
</evidence>
<dbReference type="SUPFAM" id="SSF52540">
    <property type="entry name" value="P-loop containing nucleoside triphosphate hydrolases"/>
    <property type="match status" value="2"/>
</dbReference>
<dbReference type="Proteomes" id="UP001210925">
    <property type="component" value="Unassembled WGS sequence"/>
</dbReference>
<dbReference type="Gene3D" id="3.40.50.300">
    <property type="entry name" value="P-loop containing nucleotide triphosphate hydrolases"/>
    <property type="match status" value="2"/>
</dbReference>
<dbReference type="InterPro" id="IPR027417">
    <property type="entry name" value="P-loop_NTPase"/>
</dbReference>
<evidence type="ECO:0000256" key="4">
    <source>
        <dbReference type="ARBA" id="ARBA00022741"/>
    </source>
</evidence>
<evidence type="ECO:0000256" key="8">
    <source>
        <dbReference type="SAM" id="MobiDB-lite"/>
    </source>
</evidence>
<dbReference type="GO" id="GO:0016020">
    <property type="term" value="C:membrane"/>
    <property type="evidence" value="ECO:0007669"/>
    <property type="project" value="UniProtKB-SubCell"/>
</dbReference>
<dbReference type="InterPro" id="IPR050173">
    <property type="entry name" value="ABC_transporter_C-like"/>
</dbReference>
<feature type="domain" description="ABC transporter" evidence="10">
    <location>
        <begin position="347"/>
        <end position="569"/>
    </location>
</feature>
<keyword evidence="5" id="KW-0067">ATP-binding</keyword>
<feature type="transmembrane region" description="Helical" evidence="9">
    <location>
        <begin position="283"/>
        <end position="302"/>
    </location>
</feature>
<keyword evidence="13" id="KW-1185">Reference proteome</keyword>
<feature type="transmembrane region" description="Helical" evidence="9">
    <location>
        <begin position="255"/>
        <end position="277"/>
    </location>
</feature>
<dbReference type="Gene3D" id="1.20.1560.10">
    <property type="entry name" value="ABC transporter type 1, transmembrane domain"/>
    <property type="match status" value="2"/>
</dbReference>
<reference evidence="12" key="1">
    <citation type="submission" date="2020-05" db="EMBL/GenBank/DDBJ databases">
        <title>Phylogenomic resolution of chytrid fungi.</title>
        <authorList>
            <person name="Stajich J.E."/>
            <person name="Amses K."/>
            <person name="Simmons R."/>
            <person name="Seto K."/>
            <person name="Myers J."/>
            <person name="Bonds A."/>
            <person name="Quandt C.A."/>
            <person name="Barry K."/>
            <person name="Liu P."/>
            <person name="Grigoriev I."/>
            <person name="Longcore J.E."/>
            <person name="James T.Y."/>
        </authorList>
    </citation>
    <scope>NUCLEOTIDE SEQUENCE</scope>
    <source>
        <strain evidence="12">PLAUS21</strain>
    </source>
</reference>
<feature type="region of interest" description="Disordered" evidence="8">
    <location>
        <begin position="1"/>
        <end position="63"/>
    </location>
</feature>